<feature type="compositionally biased region" description="Basic residues" evidence="4">
    <location>
        <begin position="293"/>
        <end position="302"/>
    </location>
</feature>
<feature type="region of interest" description="Disordered" evidence="4">
    <location>
        <begin position="137"/>
        <end position="279"/>
    </location>
</feature>
<organism evidence="5 6">
    <name type="scientific">Penicillium decumbens</name>
    <dbReference type="NCBI Taxonomy" id="69771"/>
    <lineage>
        <taxon>Eukaryota</taxon>
        <taxon>Fungi</taxon>
        <taxon>Dikarya</taxon>
        <taxon>Ascomycota</taxon>
        <taxon>Pezizomycotina</taxon>
        <taxon>Eurotiomycetes</taxon>
        <taxon>Eurotiomycetidae</taxon>
        <taxon>Eurotiales</taxon>
        <taxon>Aspergillaceae</taxon>
        <taxon>Penicillium</taxon>
    </lineage>
</organism>
<evidence type="ECO:0008006" key="7">
    <source>
        <dbReference type="Google" id="ProtNLM"/>
    </source>
</evidence>
<accession>A0A1V6P8H3</accession>
<reference evidence="6" key="1">
    <citation type="journal article" date="2017" name="Nat. Microbiol.">
        <title>Global analysis of biosynthetic gene clusters reveals vast potential of secondary metabolite production in Penicillium species.</title>
        <authorList>
            <person name="Nielsen J.C."/>
            <person name="Grijseels S."/>
            <person name="Prigent S."/>
            <person name="Ji B."/>
            <person name="Dainat J."/>
            <person name="Nielsen K.F."/>
            <person name="Frisvad J.C."/>
            <person name="Workman M."/>
            <person name="Nielsen J."/>
        </authorList>
    </citation>
    <scope>NUCLEOTIDE SEQUENCE [LARGE SCALE GENOMIC DNA]</scope>
    <source>
        <strain evidence="6">IBT 11843</strain>
    </source>
</reference>
<feature type="compositionally biased region" description="Basic and acidic residues" evidence="4">
    <location>
        <begin position="101"/>
        <end position="117"/>
    </location>
</feature>
<proteinExistence type="inferred from homology"/>
<dbReference type="OMA" id="MCDRFTA"/>
<comment type="subcellular location">
    <subcellularLocation>
        <location evidence="1">Nucleus</location>
    </subcellularLocation>
</comment>
<sequence length="336" mass="37685">MDTDDIAPESLFRPAKRRKFVRRRPDDNSEDTTASDRVADSNKKDDRTPGSQSSPDGDEDTESTGVVRLRRPHRTRKGGIAFSATSGSGKDDSRQTALGPTRDHEKETVQDMGDRFTGHTGQTVDVDRHMMAYIDSQMAKRYHRSPLPENDAAERPTSQEPTGGQAIPGQPQPEREPASLGRLHEIDLGQEAKLRNIARTEAATRQLVGDEESPTPGEPATQDRTGPSEKPWRNRKRRTSADMERDRLVEQVLRESKLEVYDEPEDELQHDDQAADDRIAEQFRREFMDAIQARRKAPKTRTTKPDSAEVPKGPKLGGSRSARAAMREMQSKPGQK</sequence>
<feature type="compositionally biased region" description="Basic and acidic residues" evidence="4">
    <location>
        <begin position="270"/>
        <end position="279"/>
    </location>
</feature>
<protein>
    <recommendedName>
        <fullName evidence="7">Hepatocellular carcinoma-associated antigen 59-domain-containing protein</fullName>
    </recommendedName>
</protein>
<dbReference type="AlphaFoldDB" id="A0A1V6P8H3"/>
<evidence type="ECO:0000256" key="2">
    <source>
        <dbReference type="ARBA" id="ARBA00007643"/>
    </source>
</evidence>
<dbReference type="GO" id="GO:0005681">
    <property type="term" value="C:spliceosomal complex"/>
    <property type="evidence" value="ECO:0007669"/>
    <property type="project" value="TreeGrafter"/>
</dbReference>
<feature type="compositionally biased region" description="Basic and acidic residues" evidence="4">
    <location>
        <begin position="37"/>
        <end position="48"/>
    </location>
</feature>
<gene>
    <name evidence="5" type="ORF">PENDEC_c016G03859</name>
</gene>
<feature type="compositionally biased region" description="Basic residues" evidence="4">
    <location>
        <begin position="68"/>
        <end position="77"/>
    </location>
</feature>
<dbReference type="InterPro" id="IPR010756">
    <property type="entry name" value="Tls1-like"/>
</dbReference>
<name>A0A1V6P8H3_PENDC</name>
<dbReference type="PANTHER" id="PTHR13486:SF2">
    <property type="entry name" value="SPLICING FACTOR C9ORF78"/>
    <property type="match status" value="1"/>
</dbReference>
<evidence type="ECO:0000256" key="3">
    <source>
        <dbReference type="ARBA" id="ARBA00023242"/>
    </source>
</evidence>
<feature type="compositionally biased region" description="Basic and acidic residues" evidence="4">
    <location>
        <begin position="239"/>
        <end position="260"/>
    </location>
</feature>
<dbReference type="GO" id="GO:0000398">
    <property type="term" value="P:mRNA splicing, via spliceosome"/>
    <property type="evidence" value="ECO:0007669"/>
    <property type="project" value="TreeGrafter"/>
</dbReference>
<feature type="compositionally biased region" description="Basic and acidic residues" evidence="4">
    <location>
        <begin position="173"/>
        <end position="194"/>
    </location>
</feature>
<keyword evidence="3" id="KW-0539">Nucleus</keyword>
<dbReference type="OrthoDB" id="5627at2759"/>
<feature type="region of interest" description="Disordered" evidence="4">
    <location>
        <begin position="292"/>
        <end position="336"/>
    </location>
</feature>
<comment type="caution">
    <text evidence="5">The sequence shown here is derived from an EMBL/GenBank/DDBJ whole genome shotgun (WGS) entry which is preliminary data.</text>
</comment>
<dbReference type="EMBL" id="MDYL01000016">
    <property type="protein sequence ID" value="OQD73281.1"/>
    <property type="molecule type" value="Genomic_DNA"/>
</dbReference>
<comment type="similarity">
    <text evidence="2">Belongs to the TLS1 family.</text>
</comment>
<keyword evidence="6" id="KW-1185">Reference proteome</keyword>
<dbReference type="Proteomes" id="UP000191522">
    <property type="component" value="Unassembled WGS sequence"/>
</dbReference>
<dbReference type="Pfam" id="PF07052">
    <property type="entry name" value="Hep_59"/>
    <property type="match status" value="1"/>
</dbReference>
<feature type="region of interest" description="Disordered" evidence="4">
    <location>
        <begin position="1"/>
        <end position="122"/>
    </location>
</feature>
<evidence type="ECO:0000313" key="6">
    <source>
        <dbReference type="Proteomes" id="UP000191522"/>
    </source>
</evidence>
<evidence type="ECO:0000256" key="1">
    <source>
        <dbReference type="ARBA" id="ARBA00004123"/>
    </source>
</evidence>
<evidence type="ECO:0000313" key="5">
    <source>
        <dbReference type="EMBL" id="OQD73281.1"/>
    </source>
</evidence>
<evidence type="ECO:0000256" key="4">
    <source>
        <dbReference type="SAM" id="MobiDB-lite"/>
    </source>
</evidence>
<dbReference type="PANTHER" id="PTHR13486">
    <property type="entry name" value="TELOMERE LENGTH AND SILENCING PROTEIN 1 TLS1 FAMILY MEMBER"/>
    <property type="match status" value="1"/>
</dbReference>